<protein>
    <recommendedName>
        <fullName evidence="3">Ig-like domain-containing protein</fullName>
    </recommendedName>
</protein>
<feature type="non-terminal residue" evidence="1">
    <location>
        <position position="1"/>
    </location>
</feature>
<dbReference type="AlphaFoldDB" id="A0AAV2A6P4"/>
<proteinExistence type="predicted"/>
<organism evidence="1 2">
    <name type="scientific">Larinioides sclopetarius</name>
    <dbReference type="NCBI Taxonomy" id="280406"/>
    <lineage>
        <taxon>Eukaryota</taxon>
        <taxon>Metazoa</taxon>
        <taxon>Ecdysozoa</taxon>
        <taxon>Arthropoda</taxon>
        <taxon>Chelicerata</taxon>
        <taxon>Arachnida</taxon>
        <taxon>Araneae</taxon>
        <taxon>Araneomorphae</taxon>
        <taxon>Entelegynae</taxon>
        <taxon>Araneoidea</taxon>
        <taxon>Araneidae</taxon>
        <taxon>Larinioides</taxon>
    </lineage>
</organism>
<reference evidence="1 2" key="1">
    <citation type="submission" date="2024-04" db="EMBL/GenBank/DDBJ databases">
        <authorList>
            <person name="Rising A."/>
            <person name="Reimegard J."/>
            <person name="Sonavane S."/>
            <person name="Akerstrom W."/>
            <person name="Nylinder S."/>
            <person name="Hedman E."/>
            <person name="Kallberg Y."/>
        </authorList>
    </citation>
    <scope>NUCLEOTIDE SEQUENCE [LARGE SCALE GENOMIC DNA]</scope>
</reference>
<keyword evidence="2" id="KW-1185">Reference proteome</keyword>
<comment type="caution">
    <text evidence="1">The sequence shown here is derived from an EMBL/GenBank/DDBJ whole genome shotgun (WGS) entry which is preliminary data.</text>
</comment>
<dbReference type="EMBL" id="CAXIEN010000123">
    <property type="protein sequence ID" value="CAL1279564.1"/>
    <property type="molecule type" value="Genomic_DNA"/>
</dbReference>
<dbReference type="Proteomes" id="UP001497382">
    <property type="component" value="Unassembled WGS sequence"/>
</dbReference>
<feature type="non-terminal residue" evidence="1">
    <location>
        <position position="285"/>
    </location>
</feature>
<evidence type="ECO:0000313" key="2">
    <source>
        <dbReference type="Proteomes" id="UP001497382"/>
    </source>
</evidence>
<gene>
    <name evidence="1" type="ORF">LARSCL_LOCUS10444</name>
</gene>
<evidence type="ECO:0008006" key="3">
    <source>
        <dbReference type="Google" id="ProtNLM"/>
    </source>
</evidence>
<accession>A0AAV2A6P4</accession>
<sequence length="285" mass="33110">ATVKVLPEYSEFVLSTDINKSVFTCEIFFENTIPYNNSGKGNRLYYNWFRNGVPIHVHNYSLHLSSYPDPVNNNQYLPAFRQGSYSCKVLLDGYKYQFQSPELDYFYPDIATYIINVYNISWLRQYSDFSKIDFSRGRSQWNKIMATLMEAVPPAVGKAEWDDLYISQRSPVSHSKPYFSDVCFEKIVPSSETSYNGTLIWFETKHTKSAISEPMCLNDWRLITGQCKPSAIIGAQWQPFDYSNCTKYQLAIKDKETKCPNGFKLLDNNLCYAIYQDEKTFDEAE</sequence>
<evidence type="ECO:0000313" key="1">
    <source>
        <dbReference type="EMBL" id="CAL1279564.1"/>
    </source>
</evidence>
<name>A0AAV2A6P4_9ARAC</name>